<keyword evidence="3 5" id="KW-1133">Transmembrane helix</keyword>
<evidence type="ECO:0000313" key="7">
    <source>
        <dbReference type="EMBL" id="HGF34926.1"/>
    </source>
</evidence>
<evidence type="ECO:0000256" key="2">
    <source>
        <dbReference type="ARBA" id="ARBA00022692"/>
    </source>
</evidence>
<organism evidence="7">
    <name type="scientific">Desulfobacca acetoxidans</name>
    <dbReference type="NCBI Taxonomy" id="60893"/>
    <lineage>
        <taxon>Bacteria</taxon>
        <taxon>Pseudomonadati</taxon>
        <taxon>Thermodesulfobacteriota</taxon>
        <taxon>Desulfobaccia</taxon>
        <taxon>Desulfobaccales</taxon>
        <taxon>Desulfobaccaceae</taxon>
        <taxon>Desulfobacca</taxon>
    </lineage>
</organism>
<dbReference type="InterPro" id="IPR000412">
    <property type="entry name" value="ABC_2_transport"/>
</dbReference>
<keyword evidence="5" id="KW-0813">Transport</keyword>
<dbReference type="PRINTS" id="PR00164">
    <property type="entry name" value="ABC2TRNSPORT"/>
</dbReference>
<accession>A0A7C3Z288</accession>
<evidence type="ECO:0000256" key="4">
    <source>
        <dbReference type="ARBA" id="ARBA00023136"/>
    </source>
</evidence>
<feature type="transmembrane region" description="Helical" evidence="5">
    <location>
        <begin position="21"/>
        <end position="41"/>
    </location>
</feature>
<dbReference type="GO" id="GO:0140359">
    <property type="term" value="F:ABC-type transporter activity"/>
    <property type="evidence" value="ECO:0007669"/>
    <property type="project" value="InterPro"/>
</dbReference>
<feature type="transmembrane region" description="Helical" evidence="5">
    <location>
        <begin position="164"/>
        <end position="186"/>
    </location>
</feature>
<feature type="transmembrane region" description="Helical" evidence="5">
    <location>
        <begin position="94"/>
        <end position="116"/>
    </location>
</feature>
<dbReference type="InterPro" id="IPR013525">
    <property type="entry name" value="ABC2_TM"/>
</dbReference>
<dbReference type="PIRSF" id="PIRSF006648">
    <property type="entry name" value="DrrB"/>
    <property type="match status" value="1"/>
</dbReference>
<reference evidence="7" key="1">
    <citation type="journal article" date="2020" name="mSystems">
        <title>Genome- and Community-Level Interaction Insights into Carbon Utilization and Element Cycling Functions of Hydrothermarchaeota in Hydrothermal Sediment.</title>
        <authorList>
            <person name="Zhou Z."/>
            <person name="Liu Y."/>
            <person name="Xu W."/>
            <person name="Pan J."/>
            <person name="Luo Z.H."/>
            <person name="Li M."/>
        </authorList>
    </citation>
    <scope>NUCLEOTIDE SEQUENCE [LARGE SCALE GENOMIC DNA]</scope>
    <source>
        <strain evidence="7">SpSt-897</strain>
    </source>
</reference>
<dbReference type="InterPro" id="IPR047817">
    <property type="entry name" value="ABC2_TM_bact-type"/>
</dbReference>
<evidence type="ECO:0000256" key="5">
    <source>
        <dbReference type="RuleBase" id="RU361157"/>
    </source>
</evidence>
<dbReference type="PROSITE" id="PS51012">
    <property type="entry name" value="ABC_TM2"/>
    <property type="match status" value="1"/>
</dbReference>
<keyword evidence="2 5" id="KW-0812">Transmembrane</keyword>
<proteinExistence type="inferred from homology"/>
<gene>
    <name evidence="7" type="ORF">ENW96_11175</name>
</gene>
<name>A0A7C3Z288_9BACT</name>
<comment type="similarity">
    <text evidence="5">Belongs to the ABC-2 integral membrane protein family.</text>
</comment>
<sequence length="243" mass="26405">MSQWRRALAISFKDIESYYGKPPLITWGLLFPAVLILSLYVKDPATYLAIAPGVIAMTLLFGNTSMAAIVVTFEKRAGTFQRLLLAPLSMRTIILGKAASASIYGVATALALALGLKFALGMPLVNPLIFWAGLILGAGCFSLLGLTAAVMVREVFEAMTLMNFFRFPILFISGVFMPLSQLPSWLKPLAYVSPLTYVVELLRLGVTGRSEFATPIVPLLAILLFLLASWLLAAALFRRRASA</sequence>
<keyword evidence="4 5" id="KW-0472">Membrane</keyword>
<dbReference type="InterPro" id="IPR051784">
    <property type="entry name" value="Nod_factor_ABC_transporter"/>
</dbReference>
<protein>
    <recommendedName>
        <fullName evidence="5">Transport permease protein</fullName>
    </recommendedName>
</protein>
<feature type="domain" description="ABC transmembrane type-2" evidence="6">
    <location>
        <begin position="15"/>
        <end position="240"/>
    </location>
</feature>
<dbReference type="PANTHER" id="PTHR43229:SF2">
    <property type="entry name" value="NODULATION PROTEIN J"/>
    <property type="match status" value="1"/>
</dbReference>
<dbReference type="Pfam" id="PF01061">
    <property type="entry name" value="ABC2_membrane"/>
    <property type="match status" value="1"/>
</dbReference>
<feature type="transmembrane region" description="Helical" evidence="5">
    <location>
        <begin position="216"/>
        <end position="237"/>
    </location>
</feature>
<dbReference type="AlphaFoldDB" id="A0A7C3Z288"/>
<comment type="subcellular location">
    <subcellularLocation>
        <location evidence="5">Cell membrane</location>
        <topology evidence="5">Multi-pass membrane protein</topology>
    </subcellularLocation>
    <subcellularLocation>
        <location evidence="1">Membrane</location>
        <topology evidence="1">Multi-pass membrane protein</topology>
    </subcellularLocation>
</comment>
<keyword evidence="5" id="KW-1003">Cell membrane</keyword>
<dbReference type="EMBL" id="DTMF01000270">
    <property type="protein sequence ID" value="HGF34926.1"/>
    <property type="molecule type" value="Genomic_DNA"/>
</dbReference>
<evidence type="ECO:0000259" key="6">
    <source>
        <dbReference type="PROSITE" id="PS51012"/>
    </source>
</evidence>
<feature type="transmembrane region" description="Helical" evidence="5">
    <location>
        <begin position="47"/>
        <end position="73"/>
    </location>
</feature>
<evidence type="ECO:0000256" key="1">
    <source>
        <dbReference type="ARBA" id="ARBA00004141"/>
    </source>
</evidence>
<evidence type="ECO:0000256" key="3">
    <source>
        <dbReference type="ARBA" id="ARBA00022989"/>
    </source>
</evidence>
<feature type="transmembrane region" description="Helical" evidence="5">
    <location>
        <begin position="128"/>
        <end position="152"/>
    </location>
</feature>
<comment type="caution">
    <text evidence="7">The sequence shown here is derived from an EMBL/GenBank/DDBJ whole genome shotgun (WGS) entry which is preliminary data.</text>
</comment>
<dbReference type="GO" id="GO:0043190">
    <property type="term" value="C:ATP-binding cassette (ABC) transporter complex"/>
    <property type="evidence" value="ECO:0007669"/>
    <property type="project" value="InterPro"/>
</dbReference>
<dbReference type="PANTHER" id="PTHR43229">
    <property type="entry name" value="NODULATION PROTEIN J"/>
    <property type="match status" value="1"/>
</dbReference>